<protein>
    <recommendedName>
        <fullName evidence="3">DNA topoisomerase</fullName>
        <ecNumber evidence="3">5.6.2.1</ecNumber>
    </recommendedName>
    <alternativeName>
        <fullName evidence="11">Omega-protein</fullName>
    </alternativeName>
    <alternativeName>
        <fullName evidence="10">Relaxing enzyme</fullName>
    </alternativeName>
    <alternativeName>
        <fullName evidence="8">Swivelase</fullName>
    </alternativeName>
    <alternativeName>
        <fullName evidence="9">Untwisting enzyme</fullName>
    </alternativeName>
</protein>
<reference evidence="15" key="1">
    <citation type="submission" date="2022-12" db="EMBL/GenBank/DDBJ databases">
        <title>Draft genome sequence of the thermophilic strain Brevibacillus thermoruber HT42, isolated from Los Humeros, Puebla, Mexico, with biotechnological potential.</title>
        <authorList>
            <person name="Lara Sanchez J."/>
            <person name="Solis Palacios R."/>
            <person name="Bustos Baena A.S."/>
            <person name="Ruz Baez A.E."/>
            <person name="Espinosa Luna G."/>
            <person name="Oliart Ros R.M."/>
        </authorList>
    </citation>
    <scope>NUCLEOTIDE SEQUENCE</scope>
    <source>
        <strain evidence="15">HT42</strain>
    </source>
</reference>
<keyword evidence="7" id="KW-0413">Isomerase</keyword>
<keyword evidence="16" id="KW-1185">Reference proteome</keyword>
<organism evidence="15 16">
    <name type="scientific">Brevibacillus thermoruber</name>
    <dbReference type="NCBI Taxonomy" id="33942"/>
    <lineage>
        <taxon>Bacteria</taxon>
        <taxon>Bacillati</taxon>
        <taxon>Bacillota</taxon>
        <taxon>Bacilli</taxon>
        <taxon>Bacillales</taxon>
        <taxon>Paenibacillaceae</taxon>
        <taxon>Brevibacillus</taxon>
    </lineage>
</organism>
<dbReference type="InterPro" id="IPR034144">
    <property type="entry name" value="TOPRIM_TopoIII"/>
</dbReference>
<dbReference type="PROSITE" id="PS50880">
    <property type="entry name" value="TOPRIM"/>
    <property type="match status" value="1"/>
</dbReference>
<dbReference type="Pfam" id="PF01751">
    <property type="entry name" value="Toprim"/>
    <property type="match status" value="1"/>
</dbReference>
<dbReference type="CDD" id="cd00186">
    <property type="entry name" value="TOP1Ac"/>
    <property type="match status" value="1"/>
</dbReference>
<dbReference type="CDD" id="cd03362">
    <property type="entry name" value="TOPRIM_TopoIA_TopoIII"/>
    <property type="match status" value="1"/>
</dbReference>
<dbReference type="EMBL" id="JAPYYP010000010">
    <property type="protein sequence ID" value="MDA5108809.1"/>
    <property type="molecule type" value="Genomic_DNA"/>
</dbReference>
<dbReference type="InterPro" id="IPR006171">
    <property type="entry name" value="TOPRIM_dom"/>
</dbReference>
<dbReference type="InterPro" id="IPR003602">
    <property type="entry name" value="Topo_IA_DNA-bd_dom"/>
</dbReference>
<evidence type="ECO:0000256" key="5">
    <source>
        <dbReference type="ARBA" id="ARBA00023029"/>
    </source>
</evidence>
<dbReference type="GO" id="GO:0003677">
    <property type="term" value="F:DNA binding"/>
    <property type="evidence" value="ECO:0007669"/>
    <property type="project" value="UniProtKB-KW"/>
</dbReference>
<dbReference type="GO" id="GO:0003917">
    <property type="term" value="F:DNA topoisomerase type I (single strand cut, ATP-independent) activity"/>
    <property type="evidence" value="ECO:0007669"/>
    <property type="project" value="UniProtKB-EC"/>
</dbReference>
<dbReference type="InterPro" id="IPR005738">
    <property type="entry name" value="TopoIII"/>
</dbReference>
<keyword evidence="6" id="KW-0238">DNA-binding</keyword>
<dbReference type="GO" id="GO:0006265">
    <property type="term" value="P:DNA topological change"/>
    <property type="evidence" value="ECO:0007669"/>
    <property type="project" value="InterPro"/>
</dbReference>
<feature type="domain" description="Topo IA-type catalytic" evidence="14">
    <location>
        <begin position="157"/>
        <end position="598"/>
    </location>
</feature>
<dbReference type="Gene3D" id="1.10.290.10">
    <property type="entry name" value="Topoisomerase I, domain 4"/>
    <property type="match status" value="1"/>
</dbReference>
<comment type="similarity">
    <text evidence="2">Belongs to the type IA topoisomerase family.</text>
</comment>
<dbReference type="InterPro" id="IPR013826">
    <property type="entry name" value="Topo_IA_cen_sub3"/>
</dbReference>
<dbReference type="RefSeq" id="WP_029099989.1">
    <property type="nucleotide sequence ID" value="NZ_JAPYYP010000010.1"/>
</dbReference>
<comment type="caution">
    <text evidence="15">The sequence shown here is derived from an EMBL/GenBank/DDBJ whole genome shotgun (WGS) entry which is preliminary data.</text>
</comment>
<dbReference type="InterPro" id="IPR013825">
    <property type="entry name" value="Topo_IA_cen_sub2"/>
</dbReference>
<dbReference type="GO" id="GO:0006310">
    <property type="term" value="P:DNA recombination"/>
    <property type="evidence" value="ECO:0007669"/>
    <property type="project" value="TreeGrafter"/>
</dbReference>
<feature type="compositionally biased region" description="Basic and acidic residues" evidence="12">
    <location>
        <begin position="713"/>
        <end position="727"/>
    </location>
</feature>
<accession>A0A9X3TQA6</accession>
<dbReference type="PANTHER" id="PTHR11390:SF21">
    <property type="entry name" value="DNA TOPOISOMERASE 3-ALPHA"/>
    <property type="match status" value="1"/>
</dbReference>
<evidence type="ECO:0000256" key="10">
    <source>
        <dbReference type="ARBA" id="ARBA00032235"/>
    </source>
</evidence>
<dbReference type="Proteomes" id="UP001151071">
    <property type="component" value="Unassembled WGS sequence"/>
</dbReference>
<evidence type="ECO:0000256" key="4">
    <source>
        <dbReference type="ARBA" id="ARBA00022723"/>
    </source>
</evidence>
<dbReference type="Gene3D" id="3.40.50.140">
    <property type="match status" value="1"/>
</dbReference>
<dbReference type="InterPro" id="IPR000380">
    <property type="entry name" value="Topo_IA"/>
</dbReference>
<dbReference type="InterPro" id="IPR023405">
    <property type="entry name" value="Topo_IA_core_domain"/>
</dbReference>
<evidence type="ECO:0000256" key="11">
    <source>
        <dbReference type="ARBA" id="ARBA00032877"/>
    </source>
</evidence>
<evidence type="ECO:0000256" key="9">
    <source>
        <dbReference type="ARBA" id="ARBA00031985"/>
    </source>
</evidence>
<evidence type="ECO:0000313" key="16">
    <source>
        <dbReference type="Proteomes" id="UP001151071"/>
    </source>
</evidence>
<sequence>MKVIIAEKPDQALKLASPFVHKKKQGYVEIQPNRLFPRGAFITWAVGHVCELVPPEAYNPAWKKWTVETLPIIPESFRHQVIKGKAKQFGVIKQLLRRPDVTEIIHAGDAGREGELIVRTIVEMSGVRKPMKRLWISSLTERAVVAGFESLLQEEQTRSLYHEAYSRACADWLVGMNASRVYTVLLKEKGISDVFSAGRVQTPTLALVVKREKEIASFKPEPFWEVKASFDVDGKRYEGVWHKDGQSRINDPELAERIAAFCREKPARVSEVKTERKEFLPPYLFNLSALQAAANKLYKFSPQKTLDVAQKLYVKGYLSYPRSDSAFVTAEEARAFPDILSRLARQPEYRGFFPAPKASIAQDRRYVNQKKVTDHYAIIPTEQVPTVAKLGDDERKIYDLVARRLIAAHYESALFDYTTVVTLVDGRAAFVSKGKVQLRAGWRSVLFDEEKEEDEPVLPPLAEGEEGRVHKANVKESRTQPPKRYTEGQLITLMKTAGKHLDNEELEKVLMKTEGLGTEATRAAIIATLKQRKYIEVKRNQVYATPKGMLLIDLIGDKILASPEMTARWEQRLAEIGQGLASPQAFMEQVKKLSRKIVQDAVEQARSWNLDGYDVAAMPKQASRFSLGKKVAVCRACGGDLVDKGDFYGCANYRKTGCGVTLSKTILGKKITAANVKRLMETGRSNTIKGFQKGEERFDAYLLWDDRERKVRLQQEAGSKEVRAGDIRKRKASR</sequence>
<evidence type="ECO:0000256" key="8">
    <source>
        <dbReference type="ARBA" id="ARBA00030003"/>
    </source>
</evidence>
<dbReference type="EC" id="5.6.2.1" evidence="3"/>
<dbReference type="SMART" id="SM00437">
    <property type="entry name" value="TOP1Ac"/>
    <property type="match status" value="1"/>
</dbReference>
<feature type="domain" description="Toprim" evidence="13">
    <location>
        <begin position="1"/>
        <end position="140"/>
    </location>
</feature>
<dbReference type="Gene3D" id="1.10.460.10">
    <property type="entry name" value="Topoisomerase I, domain 2"/>
    <property type="match status" value="1"/>
</dbReference>
<evidence type="ECO:0000259" key="13">
    <source>
        <dbReference type="PROSITE" id="PS50880"/>
    </source>
</evidence>
<dbReference type="SMART" id="SM00493">
    <property type="entry name" value="TOPRIM"/>
    <property type="match status" value="1"/>
</dbReference>
<dbReference type="PANTHER" id="PTHR11390">
    <property type="entry name" value="PROKARYOTIC DNA TOPOISOMERASE"/>
    <property type="match status" value="1"/>
</dbReference>
<gene>
    <name evidence="15" type="ORF">O3V59_10585</name>
</gene>
<dbReference type="PROSITE" id="PS52039">
    <property type="entry name" value="TOPO_IA_2"/>
    <property type="match status" value="1"/>
</dbReference>
<keyword evidence="5" id="KW-0799">Topoisomerase</keyword>
<evidence type="ECO:0000256" key="2">
    <source>
        <dbReference type="ARBA" id="ARBA00009446"/>
    </source>
</evidence>
<evidence type="ECO:0000256" key="6">
    <source>
        <dbReference type="ARBA" id="ARBA00023125"/>
    </source>
</evidence>
<feature type="region of interest" description="Disordered" evidence="12">
    <location>
        <begin position="713"/>
        <end position="734"/>
    </location>
</feature>
<evidence type="ECO:0000256" key="1">
    <source>
        <dbReference type="ARBA" id="ARBA00000213"/>
    </source>
</evidence>
<evidence type="ECO:0000256" key="7">
    <source>
        <dbReference type="ARBA" id="ARBA00023235"/>
    </source>
</evidence>
<proteinExistence type="inferred from homology"/>
<evidence type="ECO:0000256" key="12">
    <source>
        <dbReference type="SAM" id="MobiDB-lite"/>
    </source>
</evidence>
<dbReference type="GO" id="GO:0043597">
    <property type="term" value="C:cytoplasmic replication fork"/>
    <property type="evidence" value="ECO:0007669"/>
    <property type="project" value="TreeGrafter"/>
</dbReference>
<comment type="catalytic activity">
    <reaction evidence="1">
        <text>ATP-independent breakage of single-stranded DNA, followed by passage and rejoining.</text>
        <dbReference type="EC" id="5.6.2.1"/>
    </reaction>
</comment>
<dbReference type="Pfam" id="PF13342">
    <property type="entry name" value="Toprim_Crpt"/>
    <property type="match status" value="1"/>
</dbReference>
<dbReference type="Pfam" id="PF01131">
    <property type="entry name" value="Topoisom_bac"/>
    <property type="match status" value="1"/>
</dbReference>
<dbReference type="InterPro" id="IPR013824">
    <property type="entry name" value="Topo_IA_cen_sub1"/>
</dbReference>
<dbReference type="SUPFAM" id="SSF56712">
    <property type="entry name" value="Prokaryotic type I DNA topoisomerase"/>
    <property type="match status" value="1"/>
</dbReference>
<dbReference type="InterPro" id="IPR013497">
    <property type="entry name" value="Topo_IA_cen"/>
</dbReference>
<evidence type="ECO:0000313" key="15">
    <source>
        <dbReference type="EMBL" id="MDA5108809.1"/>
    </source>
</evidence>
<dbReference type="GO" id="GO:0006281">
    <property type="term" value="P:DNA repair"/>
    <property type="evidence" value="ECO:0007669"/>
    <property type="project" value="TreeGrafter"/>
</dbReference>
<dbReference type="NCBIfam" id="TIGR01056">
    <property type="entry name" value="topB"/>
    <property type="match status" value="1"/>
</dbReference>
<dbReference type="InterPro" id="IPR003601">
    <property type="entry name" value="Topo_IA_2"/>
</dbReference>
<evidence type="ECO:0000256" key="3">
    <source>
        <dbReference type="ARBA" id="ARBA00012891"/>
    </source>
</evidence>
<dbReference type="AlphaFoldDB" id="A0A9X3TQA6"/>
<dbReference type="PRINTS" id="PR00417">
    <property type="entry name" value="PRTPISMRASEI"/>
</dbReference>
<dbReference type="GO" id="GO:0046872">
    <property type="term" value="F:metal ion binding"/>
    <property type="evidence" value="ECO:0007669"/>
    <property type="project" value="UniProtKB-KW"/>
</dbReference>
<keyword evidence="4" id="KW-0479">Metal-binding</keyword>
<dbReference type="SMART" id="SM00436">
    <property type="entry name" value="TOP1Bc"/>
    <property type="match status" value="1"/>
</dbReference>
<dbReference type="Gene3D" id="2.70.20.10">
    <property type="entry name" value="Topoisomerase I, domain 3"/>
    <property type="match status" value="1"/>
</dbReference>
<name>A0A9X3TQA6_9BACL</name>
<evidence type="ECO:0000259" key="14">
    <source>
        <dbReference type="PROSITE" id="PS52039"/>
    </source>
</evidence>
<dbReference type="NCBIfam" id="NF005829">
    <property type="entry name" value="PRK07726.1"/>
    <property type="match status" value="1"/>
</dbReference>
<dbReference type="InterPro" id="IPR025589">
    <property type="entry name" value="Toprim_C_rpt"/>
</dbReference>